<dbReference type="GO" id="GO:0005886">
    <property type="term" value="C:plasma membrane"/>
    <property type="evidence" value="ECO:0007669"/>
    <property type="project" value="TreeGrafter"/>
</dbReference>
<evidence type="ECO:0000313" key="7">
    <source>
        <dbReference type="Proteomes" id="UP000070544"/>
    </source>
</evidence>
<feature type="transmembrane region" description="Helical" evidence="5">
    <location>
        <begin position="122"/>
        <end position="147"/>
    </location>
</feature>
<keyword evidence="4 5" id="KW-0472">Membrane</keyword>
<feature type="transmembrane region" description="Helical" evidence="5">
    <location>
        <begin position="20"/>
        <end position="44"/>
    </location>
</feature>
<dbReference type="PANTHER" id="PTHR23112">
    <property type="entry name" value="G PROTEIN-COUPLED RECEPTOR 157-RELATED"/>
    <property type="match status" value="1"/>
</dbReference>
<accession>A0A139AEZ4</accession>
<gene>
    <name evidence="6" type="ORF">M427DRAFT_32346</name>
</gene>
<evidence type="ECO:0000256" key="1">
    <source>
        <dbReference type="ARBA" id="ARBA00004141"/>
    </source>
</evidence>
<evidence type="ECO:0008006" key="8">
    <source>
        <dbReference type="Google" id="ProtNLM"/>
    </source>
</evidence>
<evidence type="ECO:0000256" key="2">
    <source>
        <dbReference type="ARBA" id="ARBA00022692"/>
    </source>
</evidence>
<dbReference type="GO" id="GO:0004930">
    <property type="term" value="F:G protein-coupled receptor activity"/>
    <property type="evidence" value="ECO:0007669"/>
    <property type="project" value="TreeGrafter"/>
</dbReference>
<evidence type="ECO:0000256" key="4">
    <source>
        <dbReference type="ARBA" id="ARBA00023136"/>
    </source>
</evidence>
<dbReference type="Proteomes" id="UP000070544">
    <property type="component" value="Unassembled WGS sequence"/>
</dbReference>
<protein>
    <recommendedName>
        <fullName evidence="8">G-protein coupled receptors family 2 profile 2 domain-containing protein</fullName>
    </recommendedName>
</protein>
<feature type="transmembrane region" description="Helical" evidence="5">
    <location>
        <begin position="254"/>
        <end position="276"/>
    </location>
</feature>
<keyword evidence="7" id="KW-1185">Reference proteome</keyword>
<reference evidence="6 7" key="1">
    <citation type="journal article" date="2015" name="Genome Biol. Evol.">
        <title>Phylogenomic analyses indicate that early fungi evolved digesting cell walls of algal ancestors of land plants.</title>
        <authorList>
            <person name="Chang Y."/>
            <person name="Wang S."/>
            <person name="Sekimoto S."/>
            <person name="Aerts A.L."/>
            <person name="Choi C."/>
            <person name="Clum A."/>
            <person name="LaButti K.M."/>
            <person name="Lindquist E.A."/>
            <person name="Yee Ngan C."/>
            <person name="Ohm R.A."/>
            <person name="Salamov A.A."/>
            <person name="Grigoriev I.V."/>
            <person name="Spatafora J.W."/>
            <person name="Berbee M.L."/>
        </authorList>
    </citation>
    <scope>NUCLEOTIDE SEQUENCE [LARGE SCALE GENOMIC DNA]</scope>
    <source>
        <strain evidence="6 7">JEL478</strain>
    </source>
</reference>
<keyword evidence="2 5" id="KW-0812">Transmembrane</keyword>
<feature type="transmembrane region" description="Helical" evidence="5">
    <location>
        <begin position="86"/>
        <end position="110"/>
    </location>
</feature>
<name>A0A139AEZ4_GONPJ</name>
<dbReference type="EMBL" id="KQ965762">
    <property type="protein sequence ID" value="KXS15381.1"/>
    <property type="molecule type" value="Genomic_DNA"/>
</dbReference>
<evidence type="ECO:0000256" key="3">
    <source>
        <dbReference type="ARBA" id="ARBA00022989"/>
    </source>
</evidence>
<evidence type="ECO:0000313" key="6">
    <source>
        <dbReference type="EMBL" id="KXS15381.1"/>
    </source>
</evidence>
<proteinExistence type="predicted"/>
<dbReference type="PANTHER" id="PTHR23112:SF0">
    <property type="entry name" value="TRANSMEMBRANE PROTEIN 116"/>
    <property type="match status" value="1"/>
</dbReference>
<keyword evidence="3 5" id="KW-1133">Transmembrane helix</keyword>
<feature type="transmembrane region" description="Helical" evidence="5">
    <location>
        <begin position="167"/>
        <end position="189"/>
    </location>
</feature>
<feature type="transmembrane region" description="Helical" evidence="5">
    <location>
        <begin position="56"/>
        <end position="80"/>
    </location>
</feature>
<organism evidence="6 7">
    <name type="scientific">Gonapodya prolifera (strain JEL478)</name>
    <name type="common">Monoblepharis prolifera</name>
    <dbReference type="NCBI Taxonomy" id="1344416"/>
    <lineage>
        <taxon>Eukaryota</taxon>
        <taxon>Fungi</taxon>
        <taxon>Fungi incertae sedis</taxon>
        <taxon>Chytridiomycota</taxon>
        <taxon>Chytridiomycota incertae sedis</taxon>
        <taxon>Monoblepharidomycetes</taxon>
        <taxon>Monoblepharidales</taxon>
        <taxon>Gonapodyaceae</taxon>
        <taxon>Gonapodya</taxon>
    </lineage>
</organism>
<dbReference type="Gene3D" id="1.20.1070.10">
    <property type="entry name" value="Rhodopsin 7-helix transmembrane proteins"/>
    <property type="match status" value="1"/>
</dbReference>
<comment type="subcellular location">
    <subcellularLocation>
        <location evidence="1">Membrane</location>
        <topology evidence="1">Multi-pass membrane protein</topology>
    </subcellularLocation>
</comment>
<dbReference type="GO" id="GO:0007189">
    <property type="term" value="P:adenylate cyclase-activating G protein-coupled receptor signaling pathway"/>
    <property type="evidence" value="ECO:0007669"/>
    <property type="project" value="TreeGrafter"/>
</dbReference>
<sequence>MSSGRWIPTLSDRHFRGLIFIPVFTFSILGDVLVLGLFGAAMRLRPSSLNHTIHKLLGVLFLSNLVASCAYTADFFVVPGSRDCDLAVFFTLAGYAGDYYATIAICILLFRSLVLNRPPPGFYGELLLVALPLVAIVFFGCATIGGAGINKDDFGCWYVDPLGATAITAMVGIGVAVFINLILVITISVRLSRSVSRRTYDGLRIAKGGIMAVNQRASDDVDVLSRRLVMYPVIILVTGGVAIISTSFGNHPVALFFGELALALGGLLNSVAFLFFDPTARKMCSGLIEELDRTEFVPAPDVRMRHNPQWGVKRAESAASSQASQTMNRWGVPEAEYAHGQNARRWIPLFRWLAQSKR</sequence>
<feature type="transmembrane region" description="Helical" evidence="5">
    <location>
        <begin position="228"/>
        <end position="248"/>
    </location>
</feature>
<evidence type="ECO:0000256" key="5">
    <source>
        <dbReference type="SAM" id="Phobius"/>
    </source>
</evidence>
<dbReference type="AlphaFoldDB" id="A0A139AEZ4"/>